<dbReference type="AlphaFoldDB" id="X6PET9"/>
<keyword evidence="2" id="KW-1185">Reference proteome</keyword>
<reference evidence="1 2" key="1">
    <citation type="journal article" date="2013" name="Curr. Biol.">
        <title>The Genome of the Foraminiferan Reticulomyxa filosa.</title>
        <authorList>
            <person name="Glockner G."/>
            <person name="Hulsmann N."/>
            <person name="Schleicher M."/>
            <person name="Noegel A.A."/>
            <person name="Eichinger L."/>
            <person name="Gallinger C."/>
            <person name="Pawlowski J."/>
            <person name="Sierra R."/>
            <person name="Euteneuer U."/>
            <person name="Pillet L."/>
            <person name="Moustafa A."/>
            <person name="Platzer M."/>
            <person name="Groth M."/>
            <person name="Szafranski K."/>
            <person name="Schliwa M."/>
        </authorList>
    </citation>
    <scope>NUCLEOTIDE SEQUENCE [LARGE SCALE GENOMIC DNA]</scope>
</reference>
<accession>X6PET9</accession>
<evidence type="ECO:0000313" key="2">
    <source>
        <dbReference type="Proteomes" id="UP000023152"/>
    </source>
</evidence>
<gene>
    <name evidence="1" type="ORF">RFI_00503</name>
</gene>
<name>X6PET9_RETFI</name>
<organism evidence="1 2">
    <name type="scientific">Reticulomyxa filosa</name>
    <dbReference type="NCBI Taxonomy" id="46433"/>
    <lineage>
        <taxon>Eukaryota</taxon>
        <taxon>Sar</taxon>
        <taxon>Rhizaria</taxon>
        <taxon>Retaria</taxon>
        <taxon>Foraminifera</taxon>
        <taxon>Monothalamids</taxon>
        <taxon>Reticulomyxidae</taxon>
        <taxon>Reticulomyxa</taxon>
    </lineage>
</organism>
<sequence length="137" mass="15948">MLETISSKLNEQQMIKAVKFLSNESKIKGNEICDSCVKSLQIITSKWNLDNDQWFPQINDLLEGLKSKDKKEREGSHRILSGIPNDKWRHLTITVLKNKKIDLELLALGLWKYSQFSQNDIGNNSDAFNKLEEYYEE</sequence>
<proteinExistence type="predicted"/>
<protein>
    <submittedName>
        <fullName evidence="1">Uncharacterized protein</fullName>
    </submittedName>
</protein>
<dbReference type="Proteomes" id="UP000023152">
    <property type="component" value="Unassembled WGS sequence"/>
</dbReference>
<comment type="caution">
    <text evidence="1">The sequence shown here is derived from an EMBL/GenBank/DDBJ whole genome shotgun (WGS) entry which is preliminary data.</text>
</comment>
<evidence type="ECO:0000313" key="1">
    <source>
        <dbReference type="EMBL" id="ETO36559.1"/>
    </source>
</evidence>
<dbReference type="EMBL" id="ASPP01000536">
    <property type="protein sequence ID" value="ETO36559.1"/>
    <property type="molecule type" value="Genomic_DNA"/>
</dbReference>